<dbReference type="EMBL" id="MDBO01000074">
    <property type="protein sequence ID" value="PMP10308.1"/>
    <property type="molecule type" value="Genomic_DNA"/>
</dbReference>
<comment type="caution">
    <text evidence="4">The sequence shown here is derived from an EMBL/GenBank/DDBJ whole genome shotgun (WGS) entry which is preliminary data.</text>
</comment>
<reference evidence="4" key="3">
    <citation type="journal article" date="2018" name="Nature">
        <title>A major lineage of non-tailed dsDNA viruses as unrecognized killers of marine bacteria.</title>
        <authorList>
            <person name="Kauffman K.M."/>
            <person name="Hussain F.A."/>
            <person name="Yang J."/>
            <person name="Arevalo P."/>
            <person name="Brown J.M."/>
            <person name="Chang W.K."/>
            <person name="VanInsberghe D."/>
            <person name="Elsherbini J."/>
            <person name="Sharma R.S."/>
            <person name="Cutler M.B."/>
            <person name="Kelly L."/>
            <person name="Polz M.F."/>
        </authorList>
    </citation>
    <scope>NUCLEOTIDE SEQUENCE</scope>
    <source>
        <strain evidence="4">10N.222.49.A5</strain>
    </source>
</reference>
<protein>
    <submittedName>
        <fullName evidence="3">Pilus assembly protein</fullName>
    </submittedName>
</protein>
<evidence type="ECO:0000313" key="5">
    <source>
        <dbReference type="Proteomes" id="UP000235611"/>
    </source>
</evidence>
<evidence type="ECO:0000313" key="4">
    <source>
        <dbReference type="EMBL" id="PMP10308.1"/>
    </source>
</evidence>
<feature type="domain" description="TadE-like" evidence="2">
    <location>
        <begin position="14"/>
        <end position="56"/>
    </location>
</feature>
<gene>
    <name evidence="4" type="ORF">BCS93_10810</name>
    <name evidence="3" type="ORF">HJ568_06855</name>
</gene>
<sequence>MLKTKRTFKTKSKGLAAIEMMIVLPILLLLMGAIFEVGRIFIHYTMLNKALQNGARYAVLDVYGTDRSNLVADETEIKNIVVYGNKSDTVGDNTLSSVLPGLTRSNISVDDSLSDYISISADYAYSPVFSTIPIIGTAFSLNMTASSLMRVNP</sequence>
<reference evidence="3 6" key="4">
    <citation type="submission" date="2020-04" db="EMBL/GenBank/DDBJ databases">
        <title>WGS-Seq of Vibrio isolated by the O'Toole Lab.</title>
        <authorList>
            <person name="Mckone K.P."/>
            <person name="Whitaker R."/>
            <person name="Sevigney J.L."/>
            <person name="Herring J.B."/>
            <person name="O'Toole G."/>
        </authorList>
    </citation>
    <scope>NUCLEOTIDE SEQUENCE [LARGE SCALE GENOMIC DNA]</scope>
    <source>
        <strain evidence="3 6">BS_02</strain>
    </source>
</reference>
<feature type="transmembrane region" description="Helical" evidence="1">
    <location>
        <begin position="21"/>
        <end position="42"/>
    </location>
</feature>
<feature type="transmembrane region" description="Helical" evidence="1">
    <location>
        <begin position="123"/>
        <end position="141"/>
    </location>
</feature>
<dbReference type="EMBL" id="JABCJR010000010">
    <property type="protein sequence ID" value="NMR69692.1"/>
    <property type="molecule type" value="Genomic_DNA"/>
</dbReference>
<keyword evidence="6" id="KW-1185">Reference proteome</keyword>
<proteinExistence type="predicted"/>
<evidence type="ECO:0000313" key="3">
    <source>
        <dbReference type="EMBL" id="NMR69692.1"/>
    </source>
</evidence>
<evidence type="ECO:0000259" key="2">
    <source>
        <dbReference type="Pfam" id="PF07811"/>
    </source>
</evidence>
<dbReference type="RefSeq" id="WP_102322064.1">
    <property type="nucleotide sequence ID" value="NZ_JABBXC010000011.1"/>
</dbReference>
<dbReference type="InterPro" id="IPR012495">
    <property type="entry name" value="TadE-like_dom"/>
</dbReference>
<evidence type="ECO:0000313" key="6">
    <source>
        <dbReference type="Proteomes" id="UP000590068"/>
    </source>
</evidence>
<dbReference type="Proteomes" id="UP000590068">
    <property type="component" value="Unassembled WGS sequence"/>
</dbReference>
<reference evidence="4" key="2">
    <citation type="submission" date="2016-07" db="EMBL/GenBank/DDBJ databases">
        <authorList>
            <person name="Kauffman K."/>
            <person name="Arevalo P."/>
            <person name="Polz M.F."/>
        </authorList>
    </citation>
    <scope>NUCLEOTIDE SEQUENCE</scope>
    <source>
        <strain evidence="4">10N.222.49.A5</strain>
    </source>
</reference>
<dbReference type="Pfam" id="PF07811">
    <property type="entry name" value="TadE"/>
    <property type="match status" value="1"/>
</dbReference>
<name>A0AAP8MWX7_9VIBR</name>
<organism evidence="4 5">
    <name type="scientific">Vibrio breoganii</name>
    <dbReference type="NCBI Taxonomy" id="553239"/>
    <lineage>
        <taxon>Bacteria</taxon>
        <taxon>Pseudomonadati</taxon>
        <taxon>Pseudomonadota</taxon>
        <taxon>Gammaproteobacteria</taxon>
        <taxon>Vibrionales</taxon>
        <taxon>Vibrionaceae</taxon>
        <taxon>Vibrio</taxon>
    </lineage>
</organism>
<dbReference type="Proteomes" id="UP000235611">
    <property type="component" value="Unassembled WGS sequence"/>
</dbReference>
<keyword evidence="1" id="KW-1133">Transmembrane helix</keyword>
<keyword evidence="1" id="KW-0472">Membrane</keyword>
<dbReference type="AlphaFoldDB" id="A0AAP8MWX7"/>
<accession>A0AAP8MWX7</accession>
<reference evidence="5" key="1">
    <citation type="submission" date="2016-07" db="EMBL/GenBank/DDBJ databases">
        <title>Nontailed viruses are major unrecognized killers of bacteria in the ocean.</title>
        <authorList>
            <person name="Kauffman K."/>
            <person name="Hussain F."/>
            <person name="Yang J."/>
            <person name="Arevalo P."/>
            <person name="Brown J."/>
            <person name="Cutler M."/>
            <person name="Kelly L."/>
            <person name="Polz M.F."/>
        </authorList>
    </citation>
    <scope>NUCLEOTIDE SEQUENCE [LARGE SCALE GENOMIC DNA]</scope>
    <source>
        <strain evidence="5">10N.222.49.A5</strain>
    </source>
</reference>
<keyword evidence="1" id="KW-0812">Transmembrane</keyword>
<evidence type="ECO:0000256" key="1">
    <source>
        <dbReference type="SAM" id="Phobius"/>
    </source>
</evidence>